<protein>
    <submittedName>
        <fullName evidence="2">Uncharacterized protein</fullName>
    </submittedName>
</protein>
<accession>A0A0A9BLT2</accession>
<reference evidence="2" key="1">
    <citation type="submission" date="2014-09" db="EMBL/GenBank/DDBJ databases">
        <authorList>
            <person name="Magalhaes I.L.F."/>
            <person name="Oliveira U."/>
            <person name="Santos F.R."/>
            <person name="Vidigal T.H.D.A."/>
            <person name="Brescovit A.D."/>
            <person name="Santos A.J."/>
        </authorList>
    </citation>
    <scope>NUCLEOTIDE SEQUENCE</scope>
    <source>
        <tissue evidence="2">Shoot tissue taken approximately 20 cm above the soil surface</tissue>
    </source>
</reference>
<evidence type="ECO:0000256" key="1">
    <source>
        <dbReference type="SAM" id="MobiDB-lite"/>
    </source>
</evidence>
<feature type="region of interest" description="Disordered" evidence="1">
    <location>
        <begin position="1"/>
        <end position="41"/>
    </location>
</feature>
<dbReference type="EMBL" id="GBRH01237668">
    <property type="protein sequence ID" value="JAD60227.1"/>
    <property type="molecule type" value="Transcribed_RNA"/>
</dbReference>
<organism evidence="2">
    <name type="scientific">Arundo donax</name>
    <name type="common">Giant reed</name>
    <name type="synonym">Donax arundinaceus</name>
    <dbReference type="NCBI Taxonomy" id="35708"/>
    <lineage>
        <taxon>Eukaryota</taxon>
        <taxon>Viridiplantae</taxon>
        <taxon>Streptophyta</taxon>
        <taxon>Embryophyta</taxon>
        <taxon>Tracheophyta</taxon>
        <taxon>Spermatophyta</taxon>
        <taxon>Magnoliopsida</taxon>
        <taxon>Liliopsida</taxon>
        <taxon>Poales</taxon>
        <taxon>Poaceae</taxon>
        <taxon>PACMAD clade</taxon>
        <taxon>Arundinoideae</taxon>
        <taxon>Arundineae</taxon>
        <taxon>Arundo</taxon>
    </lineage>
</organism>
<reference evidence="2" key="2">
    <citation type="journal article" date="2015" name="Data Brief">
        <title>Shoot transcriptome of the giant reed, Arundo donax.</title>
        <authorList>
            <person name="Barrero R.A."/>
            <person name="Guerrero F.D."/>
            <person name="Moolhuijzen P."/>
            <person name="Goolsby J.A."/>
            <person name="Tidwell J."/>
            <person name="Bellgard S.E."/>
            <person name="Bellgard M.I."/>
        </authorList>
    </citation>
    <scope>NUCLEOTIDE SEQUENCE</scope>
    <source>
        <tissue evidence="2">Shoot tissue taken approximately 20 cm above the soil surface</tissue>
    </source>
</reference>
<dbReference type="AlphaFoldDB" id="A0A0A9BLT2"/>
<evidence type="ECO:0000313" key="2">
    <source>
        <dbReference type="EMBL" id="JAD60227.1"/>
    </source>
</evidence>
<name>A0A0A9BLT2_ARUDO</name>
<proteinExistence type="predicted"/>
<sequence>MSTTSSDSDEPVSPLPLASLVATNPPPRLATPTAQHQVSRPCCSRPPRVQLWCLAPSVPCLRQVRPHRPHHHRHRARRF</sequence>